<dbReference type="PROSITE" id="PS50850">
    <property type="entry name" value="MFS"/>
    <property type="match status" value="1"/>
</dbReference>
<evidence type="ECO:0000259" key="8">
    <source>
        <dbReference type="PROSITE" id="PS50850"/>
    </source>
</evidence>
<feature type="transmembrane region" description="Helical" evidence="7">
    <location>
        <begin position="72"/>
        <end position="96"/>
    </location>
</feature>
<dbReference type="EMBL" id="JAWJEJ010000002">
    <property type="protein sequence ID" value="MDV3459293.1"/>
    <property type="molecule type" value="Genomic_DNA"/>
</dbReference>
<evidence type="ECO:0000256" key="7">
    <source>
        <dbReference type="SAM" id="Phobius"/>
    </source>
</evidence>
<dbReference type="Proteomes" id="UP001273531">
    <property type="component" value="Unassembled WGS sequence"/>
</dbReference>
<reference evidence="9 10" key="1">
    <citation type="submission" date="2023-10" db="EMBL/GenBank/DDBJ databases">
        <title>Sphingomonas sp. HF-S4 16S ribosomal RNA gene Genome sequencing and assembly.</title>
        <authorList>
            <person name="Lee H."/>
        </authorList>
    </citation>
    <scope>NUCLEOTIDE SEQUENCE [LARGE SCALE GENOMIC DNA]</scope>
    <source>
        <strain evidence="9 10">HF-S4</strain>
    </source>
</reference>
<dbReference type="RefSeq" id="WP_317228443.1">
    <property type="nucleotide sequence ID" value="NZ_JAWJEJ010000002.1"/>
</dbReference>
<keyword evidence="2" id="KW-0813">Transport</keyword>
<dbReference type="PANTHER" id="PTHR43045:SF2">
    <property type="entry name" value="INNER MEMBRANE METABOLITE TRANSPORT PROTEIN YHJE"/>
    <property type="match status" value="1"/>
</dbReference>
<evidence type="ECO:0000256" key="6">
    <source>
        <dbReference type="ARBA" id="ARBA00023136"/>
    </source>
</evidence>
<dbReference type="Gene3D" id="1.20.1250.20">
    <property type="entry name" value="MFS general substrate transporter like domains"/>
    <property type="match status" value="2"/>
</dbReference>
<name>A0ABU3YDM0_9SPHN</name>
<dbReference type="PANTHER" id="PTHR43045">
    <property type="entry name" value="SHIKIMATE TRANSPORTER"/>
    <property type="match status" value="1"/>
</dbReference>
<dbReference type="PROSITE" id="PS00216">
    <property type="entry name" value="SUGAR_TRANSPORT_1"/>
    <property type="match status" value="1"/>
</dbReference>
<feature type="transmembrane region" description="Helical" evidence="7">
    <location>
        <begin position="173"/>
        <end position="195"/>
    </location>
</feature>
<dbReference type="InterPro" id="IPR020846">
    <property type="entry name" value="MFS_dom"/>
</dbReference>
<evidence type="ECO:0000313" key="9">
    <source>
        <dbReference type="EMBL" id="MDV3459293.1"/>
    </source>
</evidence>
<feature type="transmembrane region" description="Helical" evidence="7">
    <location>
        <begin position="259"/>
        <end position="283"/>
    </location>
</feature>
<feature type="transmembrane region" description="Helical" evidence="7">
    <location>
        <begin position="108"/>
        <end position="126"/>
    </location>
</feature>
<evidence type="ECO:0000256" key="2">
    <source>
        <dbReference type="ARBA" id="ARBA00022448"/>
    </source>
</evidence>
<dbReference type="InterPro" id="IPR005829">
    <property type="entry name" value="Sugar_transporter_CS"/>
</dbReference>
<evidence type="ECO:0000256" key="5">
    <source>
        <dbReference type="ARBA" id="ARBA00022989"/>
    </source>
</evidence>
<comment type="subcellular location">
    <subcellularLocation>
        <location evidence="1">Cell membrane</location>
        <topology evidence="1">Multi-pass membrane protein</topology>
    </subcellularLocation>
</comment>
<proteinExistence type="predicted"/>
<gene>
    <name evidence="9" type="ORF">RZN05_20030</name>
</gene>
<feature type="domain" description="Major facilitator superfamily (MFS) profile" evidence="8">
    <location>
        <begin position="32"/>
        <end position="442"/>
    </location>
</feature>
<feature type="transmembrane region" description="Helical" evidence="7">
    <location>
        <begin position="47"/>
        <end position="66"/>
    </location>
</feature>
<evidence type="ECO:0000256" key="3">
    <source>
        <dbReference type="ARBA" id="ARBA00022475"/>
    </source>
</evidence>
<organism evidence="9 10">
    <name type="scientific">Sphingomonas agrestis</name>
    <dbReference type="NCBI Taxonomy" id="3080540"/>
    <lineage>
        <taxon>Bacteria</taxon>
        <taxon>Pseudomonadati</taxon>
        <taxon>Pseudomonadota</taxon>
        <taxon>Alphaproteobacteria</taxon>
        <taxon>Sphingomonadales</taxon>
        <taxon>Sphingomonadaceae</taxon>
        <taxon>Sphingomonas</taxon>
    </lineage>
</organism>
<evidence type="ECO:0000256" key="1">
    <source>
        <dbReference type="ARBA" id="ARBA00004651"/>
    </source>
</evidence>
<protein>
    <submittedName>
        <fullName evidence="9">MFS transporter</fullName>
    </submittedName>
</protein>
<keyword evidence="3" id="KW-1003">Cell membrane</keyword>
<feature type="transmembrane region" description="Helical" evidence="7">
    <location>
        <begin position="295"/>
        <end position="317"/>
    </location>
</feature>
<evidence type="ECO:0000313" key="10">
    <source>
        <dbReference type="Proteomes" id="UP001273531"/>
    </source>
</evidence>
<dbReference type="Pfam" id="PF00083">
    <property type="entry name" value="Sugar_tr"/>
    <property type="match status" value="1"/>
</dbReference>
<accession>A0ABU3YDM0</accession>
<feature type="transmembrane region" description="Helical" evidence="7">
    <location>
        <begin position="385"/>
        <end position="408"/>
    </location>
</feature>
<dbReference type="InterPro" id="IPR036259">
    <property type="entry name" value="MFS_trans_sf"/>
</dbReference>
<feature type="transmembrane region" description="Helical" evidence="7">
    <location>
        <begin position="207"/>
        <end position="226"/>
    </location>
</feature>
<feature type="transmembrane region" description="Helical" evidence="7">
    <location>
        <begin position="414"/>
        <end position="434"/>
    </location>
</feature>
<feature type="transmembrane region" description="Helical" evidence="7">
    <location>
        <begin position="324"/>
        <end position="341"/>
    </location>
</feature>
<keyword evidence="5 7" id="KW-1133">Transmembrane helix</keyword>
<evidence type="ECO:0000256" key="4">
    <source>
        <dbReference type="ARBA" id="ARBA00022692"/>
    </source>
</evidence>
<keyword evidence="6 7" id="KW-0472">Membrane</keyword>
<keyword evidence="4 7" id="KW-0812">Transmembrane</keyword>
<feature type="transmembrane region" description="Helical" evidence="7">
    <location>
        <begin position="353"/>
        <end position="373"/>
    </location>
</feature>
<dbReference type="InterPro" id="IPR005828">
    <property type="entry name" value="MFS_sugar_transport-like"/>
</dbReference>
<comment type="caution">
    <text evidence="9">The sequence shown here is derived from an EMBL/GenBank/DDBJ whole genome shotgun (WGS) entry which is preliminary data.</text>
</comment>
<sequence>MSAPIAASSSTPLERDAQNLHAHDRRIAPGEIAIGVIVGRTSEFFDFFVYAIASVLVFPSLVFPFVDPLTGTLYSFGLFSLAFLARPLGSALFMWVDRNYGKGVKLTIALFLLGGSTMSMAFIPSYEQVGMFAVWLLALLRVGQGVALGGAWDGLPSLLSLNAPQNQRGWYAMIPQLGAPLGLIVAAGLFAFFLSTLSTQDFLSWGWRYPFFVAFAINVVALFARLRLVATPEFQELFESRELQPAPFFETVREEGRTIVLGAFAPLASFALFHLVTVFPLSWVILNTGEAAERFLVIEIIGAVICVLSMIASGLIADRVGRRAVLGVSAVLIGAYSGFAPQLLGAGGFGETVYMIAGFVLLGLAFGQSSGAVNSSFSSQRRYTGAATTANLSWLIGAGFAPLVALALASHFGLWSVGAYLLSGAICTLAALGINKEWAQRNEKGEPALA</sequence>
<feature type="transmembrane region" description="Helical" evidence="7">
    <location>
        <begin position="132"/>
        <end position="152"/>
    </location>
</feature>
<dbReference type="SUPFAM" id="SSF103473">
    <property type="entry name" value="MFS general substrate transporter"/>
    <property type="match status" value="1"/>
</dbReference>
<keyword evidence="10" id="KW-1185">Reference proteome</keyword>